<accession>A0A9P5T6T4</accession>
<evidence type="ECO:0000313" key="1">
    <source>
        <dbReference type="EMBL" id="KAF8477965.1"/>
    </source>
</evidence>
<protein>
    <submittedName>
        <fullName evidence="1">Uncharacterized protein</fullName>
    </submittedName>
</protein>
<sequence length="202" mass="22044">MWMSRVPPPSAATTAMGPVLDTHYGEKFVHRLGPCLEKTTQTCQVQTGQSPQPRSSIDRKIGTVTRPFEKFSFAVKFSTAVLAVAGTGTPFSPFTCDKGTDEAVHSYMHLELKIAAPGGYGSFGITEEVETLPTGGASAATMRQRRQAWERRAPRGEEKMTVMEVVEGYGESDWFGRNAFIEASFEGHACIHPSPETCLPPE</sequence>
<keyword evidence="2" id="KW-1185">Reference proteome</keyword>
<name>A0A9P5T6T4_9AGAM</name>
<dbReference type="Proteomes" id="UP000759537">
    <property type="component" value="Unassembled WGS sequence"/>
</dbReference>
<organism evidence="1 2">
    <name type="scientific">Russula ochroleuca</name>
    <dbReference type="NCBI Taxonomy" id="152965"/>
    <lineage>
        <taxon>Eukaryota</taxon>
        <taxon>Fungi</taxon>
        <taxon>Dikarya</taxon>
        <taxon>Basidiomycota</taxon>
        <taxon>Agaricomycotina</taxon>
        <taxon>Agaricomycetes</taxon>
        <taxon>Russulales</taxon>
        <taxon>Russulaceae</taxon>
        <taxon>Russula</taxon>
    </lineage>
</organism>
<evidence type="ECO:0000313" key="2">
    <source>
        <dbReference type="Proteomes" id="UP000759537"/>
    </source>
</evidence>
<gene>
    <name evidence="1" type="ORF">DFH94DRAFT_845880</name>
</gene>
<reference evidence="1" key="2">
    <citation type="journal article" date="2020" name="Nat. Commun.">
        <title>Large-scale genome sequencing of mycorrhizal fungi provides insights into the early evolution of symbiotic traits.</title>
        <authorList>
            <person name="Miyauchi S."/>
            <person name="Kiss E."/>
            <person name="Kuo A."/>
            <person name="Drula E."/>
            <person name="Kohler A."/>
            <person name="Sanchez-Garcia M."/>
            <person name="Morin E."/>
            <person name="Andreopoulos B."/>
            <person name="Barry K.W."/>
            <person name="Bonito G."/>
            <person name="Buee M."/>
            <person name="Carver A."/>
            <person name="Chen C."/>
            <person name="Cichocki N."/>
            <person name="Clum A."/>
            <person name="Culley D."/>
            <person name="Crous P.W."/>
            <person name="Fauchery L."/>
            <person name="Girlanda M."/>
            <person name="Hayes R.D."/>
            <person name="Keri Z."/>
            <person name="LaButti K."/>
            <person name="Lipzen A."/>
            <person name="Lombard V."/>
            <person name="Magnuson J."/>
            <person name="Maillard F."/>
            <person name="Murat C."/>
            <person name="Nolan M."/>
            <person name="Ohm R.A."/>
            <person name="Pangilinan J."/>
            <person name="Pereira M.F."/>
            <person name="Perotto S."/>
            <person name="Peter M."/>
            <person name="Pfister S."/>
            <person name="Riley R."/>
            <person name="Sitrit Y."/>
            <person name="Stielow J.B."/>
            <person name="Szollosi G."/>
            <person name="Zifcakova L."/>
            <person name="Stursova M."/>
            <person name="Spatafora J.W."/>
            <person name="Tedersoo L."/>
            <person name="Vaario L.M."/>
            <person name="Yamada A."/>
            <person name="Yan M."/>
            <person name="Wang P."/>
            <person name="Xu J."/>
            <person name="Bruns T."/>
            <person name="Baldrian P."/>
            <person name="Vilgalys R."/>
            <person name="Dunand C."/>
            <person name="Henrissat B."/>
            <person name="Grigoriev I.V."/>
            <person name="Hibbett D."/>
            <person name="Nagy L.G."/>
            <person name="Martin F.M."/>
        </authorList>
    </citation>
    <scope>NUCLEOTIDE SEQUENCE</scope>
    <source>
        <strain evidence="1">Prilba</strain>
    </source>
</reference>
<dbReference type="EMBL" id="WHVB01000012">
    <property type="protein sequence ID" value="KAF8477965.1"/>
    <property type="molecule type" value="Genomic_DNA"/>
</dbReference>
<dbReference type="AlphaFoldDB" id="A0A9P5T6T4"/>
<reference evidence="1" key="1">
    <citation type="submission" date="2019-10" db="EMBL/GenBank/DDBJ databases">
        <authorList>
            <consortium name="DOE Joint Genome Institute"/>
            <person name="Kuo A."/>
            <person name="Miyauchi S."/>
            <person name="Kiss E."/>
            <person name="Drula E."/>
            <person name="Kohler A."/>
            <person name="Sanchez-Garcia M."/>
            <person name="Andreopoulos B."/>
            <person name="Barry K.W."/>
            <person name="Bonito G."/>
            <person name="Buee M."/>
            <person name="Carver A."/>
            <person name="Chen C."/>
            <person name="Cichocki N."/>
            <person name="Clum A."/>
            <person name="Culley D."/>
            <person name="Crous P.W."/>
            <person name="Fauchery L."/>
            <person name="Girlanda M."/>
            <person name="Hayes R."/>
            <person name="Keri Z."/>
            <person name="LaButti K."/>
            <person name="Lipzen A."/>
            <person name="Lombard V."/>
            <person name="Magnuson J."/>
            <person name="Maillard F."/>
            <person name="Morin E."/>
            <person name="Murat C."/>
            <person name="Nolan M."/>
            <person name="Ohm R."/>
            <person name="Pangilinan J."/>
            <person name="Pereira M."/>
            <person name="Perotto S."/>
            <person name="Peter M."/>
            <person name="Riley R."/>
            <person name="Sitrit Y."/>
            <person name="Stielow B."/>
            <person name="Szollosi G."/>
            <person name="Zifcakova L."/>
            <person name="Stursova M."/>
            <person name="Spatafora J.W."/>
            <person name="Tedersoo L."/>
            <person name="Vaario L.-M."/>
            <person name="Yamada A."/>
            <person name="Yan M."/>
            <person name="Wang P."/>
            <person name="Xu J."/>
            <person name="Bruns T."/>
            <person name="Baldrian P."/>
            <person name="Vilgalys R."/>
            <person name="Henrissat B."/>
            <person name="Grigoriev I.V."/>
            <person name="Hibbett D."/>
            <person name="Nagy L.G."/>
            <person name="Martin F.M."/>
        </authorList>
    </citation>
    <scope>NUCLEOTIDE SEQUENCE</scope>
    <source>
        <strain evidence="1">Prilba</strain>
    </source>
</reference>
<proteinExistence type="predicted"/>
<comment type="caution">
    <text evidence="1">The sequence shown here is derived from an EMBL/GenBank/DDBJ whole genome shotgun (WGS) entry which is preliminary data.</text>
</comment>